<dbReference type="EC" id="2.3.2.27" evidence="4"/>
<accession>A0A9R0IQX9</accession>
<evidence type="ECO:0000313" key="11">
    <source>
        <dbReference type="Proteomes" id="UP000813463"/>
    </source>
</evidence>
<evidence type="ECO:0000256" key="8">
    <source>
        <dbReference type="PROSITE-ProRule" id="PRU00259"/>
    </source>
</evidence>
<dbReference type="GO" id="GO:0005634">
    <property type="term" value="C:nucleus"/>
    <property type="evidence" value="ECO:0000318"/>
    <property type="project" value="GO_Central"/>
</dbReference>
<keyword evidence="11" id="KW-1185">Reference proteome</keyword>
<name>A0A9R0IQX9_SPIOL</name>
<evidence type="ECO:0000256" key="1">
    <source>
        <dbReference type="ARBA" id="ARBA00000900"/>
    </source>
</evidence>
<dbReference type="AlphaFoldDB" id="A0A9R0IQX9"/>
<dbReference type="Gene3D" id="1.25.10.10">
    <property type="entry name" value="Leucine-rich Repeat Variant"/>
    <property type="match status" value="2"/>
</dbReference>
<feature type="repeat" description="ARM" evidence="8">
    <location>
        <begin position="138"/>
        <end position="180"/>
    </location>
</feature>
<evidence type="ECO:0000256" key="5">
    <source>
        <dbReference type="ARBA" id="ARBA00022679"/>
    </source>
</evidence>
<evidence type="ECO:0000313" key="13">
    <source>
        <dbReference type="RefSeq" id="XP_021853929.1"/>
    </source>
</evidence>
<dbReference type="InterPro" id="IPR011989">
    <property type="entry name" value="ARM-like"/>
</dbReference>
<dbReference type="PANTHER" id="PTHR23315">
    <property type="entry name" value="U BOX DOMAIN-CONTAINING"/>
    <property type="match status" value="1"/>
</dbReference>
<dbReference type="OrthoDB" id="7537227at2759"/>
<feature type="repeat" description="ARM" evidence="8">
    <location>
        <begin position="97"/>
        <end position="139"/>
    </location>
</feature>
<dbReference type="GO" id="GO:0005737">
    <property type="term" value="C:cytoplasm"/>
    <property type="evidence" value="ECO:0000318"/>
    <property type="project" value="GO_Central"/>
</dbReference>
<dbReference type="PANTHER" id="PTHR23315:SF7">
    <property type="entry name" value="U-BOX DOMAIN-CONTAINING PROTEIN 4"/>
    <property type="match status" value="1"/>
</dbReference>
<evidence type="ECO:0000256" key="6">
    <source>
        <dbReference type="ARBA" id="ARBA00022737"/>
    </source>
</evidence>
<dbReference type="InterPro" id="IPR016024">
    <property type="entry name" value="ARM-type_fold"/>
</dbReference>
<comment type="function">
    <text evidence="2">Functions as an E3 ubiquitin ligase.</text>
</comment>
<evidence type="ECO:0000256" key="4">
    <source>
        <dbReference type="ARBA" id="ARBA00012483"/>
    </source>
</evidence>
<keyword evidence="7" id="KW-0833">Ubl conjugation pathway</keyword>
<keyword evidence="6" id="KW-0677">Repeat</keyword>
<feature type="domain" description="U-box" evidence="10">
    <location>
        <begin position="58"/>
        <end position="328"/>
    </location>
</feature>
<dbReference type="Proteomes" id="UP000813463">
    <property type="component" value="Chromosome 3"/>
</dbReference>
<reference evidence="12 13" key="2">
    <citation type="submission" date="2025-04" db="UniProtKB">
        <authorList>
            <consortium name="RefSeq"/>
        </authorList>
    </citation>
    <scope>IDENTIFICATION</scope>
</reference>
<dbReference type="RefSeq" id="XP_021853929.1">
    <property type="nucleotide sequence ID" value="XM_021998237.1"/>
</dbReference>
<sequence>MVPYTDLDQEIAEDVHHSSSEAKYKIPLRPTKHSPMTVSTSTTEVQNEELVAGIETHVRKLVANLESNSLETVRESTSELRLLAKDFNNLILVTSCGAITPLINLLYSSDLITQENAVTAVLNLSISNNNKVSIVESEAIEPLVHVLQTGTHEARENAAATLYSLSVFEENKIKIGNSGAIGALVELLGNGTLRGKKDAATALFYLSTCIDNRLTIIRSGAVKHLVDLMDPAAGMVDRAVVVLANLASVPEGRKVIAAAGGISLLVEAIELGSPRGKENAAAALVHFCAESNRYCRRVLEEGGVPPLVILSNSGTPRAKLKANRVLQHLRNLQAAYNARKR</sequence>
<dbReference type="InterPro" id="IPR000225">
    <property type="entry name" value="Armadillo"/>
</dbReference>
<organism evidence="11 12">
    <name type="scientific">Spinacia oleracea</name>
    <name type="common">Spinach</name>
    <dbReference type="NCBI Taxonomy" id="3562"/>
    <lineage>
        <taxon>Eukaryota</taxon>
        <taxon>Viridiplantae</taxon>
        <taxon>Streptophyta</taxon>
        <taxon>Embryophyta</taxon>
        <taxon>Tracheophyta</taxon>
        <taxon>Spermatophyta</taxon>
        <taxon>Magnoliopsida</taxon>
        <taxon>eudicotyledons</taxon>
        <taxon>Gunneridae</taxon>
        <taxon>Pentapetalae</taxon>
        <taxon>Caryophyllales</taxon>
        <taxon>Chenopodiaceae</taxon>
        <taxon>Chenopodioideae</taxon>
        <taxon>Anserineae</taxon>
        <taxon>Spinacia</taxon>
    </lineage>
</organism>
<comment type="catalytic activity">
    <reaction evidence="1">
        <text>S-ubiquitinyl-[E2 ubiquitin-conjugating enzyme]-L-cysteine + [acceptor protein]-L-lysine = [E2 ubiquitin-conjugating enzyme]-L-cysteine + N(6)-ubiquitinyl-[acceptor protein]-L-lysine.</text>
        <dbReference type="EC" id="2.3.2.27"/>
    </reaction>
</comment>
<dbReference type="PROSITE" id="PS50176">
    <property type="entry name" value="ARM_REPEAT"/>
    <property type="match status" value="3"/>
</dbReference>
<evidence type="ECO:0000256" key="7">
    <source>
        <dbReference type="ARBA" id="ARBA00022786"/>
    </source>
</evidence>
<dbReference type="GeneID" id="110793368"/>
<reference evidence="11" key="1">
    <citation type="journal article" date="2021" name="Nat. Commun.">
        <title>Genomic analyses provide insights into spinach domestication and the genetic basis of agronomic traits.</title>
        <authorList>
            <person name="Cai X."/>
            <person name="Sun X."/>
            <person name="Xu C."/>
            <person name="Sun H."/>
            <person name="Wang X."/>
            <person name="Ge C."/>
            <person name="Zhang Z."/>
            <person name="Wang Q."/>
            <person name="Fei Z."/>
            <person name="Jiao C."/>
            <person name="Wang Q."/>
        </authorList>
    </citation>
    <scope>NUCLEOTIDE SEQUENCE [LARGE SCALE GENOMIC DNA]</scope>
    <source>
        <strain evidence="11">cv. Varoflay</strain>
    </source>
</reference>
<feature type="repeat" description="ARM" evidence="8">
    <location>
        <begin position="220"/>
        <end position="261"/>
    </location>
</feature>
<evidence type="ECO:0000313" key="12">
    <source>
        <dbReference type="RefSeq" id="XP_021853928.1"/>
    </source>
</evidence>
<protein>
    <recommendedName>
        <fullName evidence="4">RING-type E3 ubiquitin transferase</fullName>
        <ecNumber evidence="4">2.3.2.27</ecNumber>
    </recommendedName>
</protein>
<gene>
    <name evidence="12 13" type="primary">LOC110793368</name>
</gene>
<dbReference type="SMART" id="SM00185">
    <property type="entry name" value="ARM"/>
    <property type="match status" value="6"/>
</dbReference>
<feature type="region of interest" description="Disordered" evidence="9">
    <location>
        <begin position="1"/>
        <end position="44"/>
    </location>
</feature>
<dbReference type="GO" id="GO:0016567">
    <property type="term" value="P:protein ubiquitination"/>
    <property type="evidence" value="ECO:0007669"/>
    <property type="project" value="UniProtKB-ARBA"/>
</dbReference>
<keyword evidence="5" id="KW-0808">Transferase</keyword>
<proteinExistence type="predicted"/>
<evidence type="ECO:0000259" key="10">
    <source>
        <dbReference type="Pfam" id="PF25598"/>
    </source>
</evidence>
<feature type="compositionally biased region" description="Basic and acidic residues" evidence="9">
    <location>
        <begin position="13"/>
        <end position="24"/>
    </location>
</feature>
<evidence type="ECO:0000256" key="2">
    <source>
        <dbReference type="ARBA" id="ARBA00003861"/>
    </source>
</evidence>
<dbReference type="Pfam" id="PF25598">
    <property type="entry name" value="ARM_PUB"/>
    <property type="match status" value="1"/>
</dbReference>
<evidence type="ECO:0000256" key="9">
    <source>
        <dbReference type="SAM" id="MobiDB-lite"/>
    </source>
</evidence>
<feature type="compositionally biased region" description="Polar residues" evidence="9">
    <location>
        <begin position="34"/>
        <end position="44"/>
    </location>
</feature>
<dbReference type="InterPro" id="IPR058678">
    <property type="entry name" value="ARM_PUB"/>
</dbReference>
<dbReference type="RefSeq" id="XP_021853928.1">
    <property type="nucleotide sequence ID" value="XM_021998236.1"/>
</dbReference>
<dbReference type="SUPFAM" id="SSF48371">
    <property type="entry name" value="ARM repeat"/>
    <property type="match status" value="1"/>
</dbReference>
<comment type="pathway">
    <text evidence="3">Protein modification; protein ubiquitination.</text>
</comment>
<dbReference type="FunFam" id="1.25.10.10:FF:000082">
    <property type="entry name" value="RING-type E3 ubiquitin transferase"/>
    <property type="match status" value="1"/>
</dbReference>
<dbReference type="KEGG" id="soe:110793368"/>
<evidence type="ECO:0000256" key="3">
    <source>
        <dbReference type="ARBA" id="ARBA00004906"/>
    </source>
</evidence>
<dbReference type="GO" id="GO:0061630">
    <property type="term" value="F:ubiquitin protein ligase activity"/>
    <property type="evidence" value="ECO:0007669"/>
    <property type="project" value="UniProtKB-EC"/>
</dbReference>